<dbReference type="Proteomes" id="UP000324269">
    <property type="component" value="Unassembled WGS sequence"/>
</dbReference>
<gene>
    <name evidence="2" type="ORF">FZC85_05135</name>
</gene>
<evidence type="ECO:0000256" key="1">
    <source>
        <dbReference type="SAM" id="Phobius"/>
    </source>
</evidence>
<comment type="caution">
    <text evidence="2">The sequence shown here is derived from an EMBL/GenBank/DDBJ whole genome shotgun (WGS) entry which is preliminary data.</text>
</comment>
<protein>
    <recommendedName>
        <fullName evidence="4">DUF2269 family protein</fullName>
    </recommendedName>
</protein>
<reference evidence="2 3" key="1">
    <citation type="submission" date="2019-08" db="EMBL/GenBank/DDBJ databases">
        <title>Bacillus genomes from the desert of Cuatro Cienegas, Coahuila.</title>
        <authorList>
            <person name="Olmedo-Alvarez G."/>
        </authorList>
    </citation>
    <scope>NUCLEOTIDE SEQUENCE [LARGE SCALE GENOMIC DNA]</scope>
    <source>
        <strain evidence="2 3">CH87b_3T</strain>
    </source>
</reference>
<feature type="transmembrane region" description="Helical" evidence="1">
    <location>
        <begin position="82"/>
        <end position="101"/>
    </location>
</feature>
<feature type="transmembrane region" description="Helical" evidence="1">
    <location>
        <begin position="6"/>
        <end position="28"/>
    </location>
</feature>
<evidence type="ECO:0008006" key="4">
    <source>
        <dbReference type="Google" id="ProtNLM"/>
    </source>
</evidence>
<feature type="transmembrane region" description="Helical" evidence="1">
    <location>
        <begin position="122"/>
        <end position="141"/>
    </location>
</feature>
<keyword evidence="1" id="KW-0812">Transmembrane</keyword>
<organism evidence="2 3">
    <name type="scientific">Rossellomorea aquimaris</name>
    <dbReference type="NCBI Taxonomy" id="189382"/>
    <lineage>
        <taxon>Bacteria</taxon>
        <taxon>Bacillati</taxon>
        <taxon>Bacillota</taxon>
        <taxon>Bacilli</taxon>
        <taxon>Bacillales</taxon>
        <taxon>Bacillaceae</taxon>
        <taxon>Rossellomorea</taxon>
    </lineage>
</organism>
<proteinExistence type="predicted"/>
<dbReference type="OrthoDB" id="2436717at2"/>
<evidence type="ECO:0000313" key="3">
    <source>
        <dbReference type="Proteomes" id="UP000324269"/>
    </source>
</evidence>
<keyword evidence="1" id="KW-0472">Membrane</keyword>
<dbReference type="AlphaFoldDB" id="A0A5D4UPJ0"/>
<evidence type="ECO:0000313" key="2">
    <source>
        <dbReference type="EMBL" id="TYS88791.1"/>
    </source>
</evidence>
<accession>A0A5D4UPJ0</accession>
<name>A0A5D4UPJ0_9BACI</name>
<sequence>MEYLLYRTLIYLHVISVVASIGPFFILLPMMKKLRTASDSVLPSYLDTFRFTVQLSKHSGHVLVGTGILLVLLGPWTWSTPWIIMTLVIMFCSLFFLARAFSPTLRKFGEDDADREWLVGKLNRTVWIYLILLLAMLWFMVVKPNLWM</sequence>
<keyword evidence="1" id="KW-1133">Transmembrane helix</keyword>
<dbReference type="RefSeq" id="WP_148968085.1">
    <property type="nucleotide sequence ID" value="NZ_CANLNA010000001.1"/>
</dbReference>
<dbReference type="EMBL" id="VTEZ01000001">
    <property type="protein sequence ID" value="TYS88791.1"/>
    <property type="molecule type" value="Genomic_DNA"/>
</dbReference>